<evidence type="ECO:0000313" key="3">
    <source>
        <dbReference type="Proteomes" id="UP000319210"/>
    </source>
</evidence>
<proteinExistence type="predicted"/>
<protein>
    <recommendedName>
        <fullName evidence="4">DUF2147 domain-containing protein</fullName>
    </recommendedName>
</protein>
<evidence type="ECO:0000313" key="2">
    <source>
        <dbReference type="EMBL" id="GEB47684.1"/>
    </source>
</evidence>
<dbReference type="AlphaFoldDB" id="A0A4Y3QQN4"/>
<keyword evidence="1" id="KW-0732">Signal</keyword>
<dbReference type="OrthoDB" id="9955707at2"/>
<accession>A0A4Y3QQN4</accession>
<keyword evidence="3" id="KW-1185">Reference proteome</keyword>
<evidence type="ECO:0000256" key="1">
    <source>
        <dbReference type="SAM" id="SignalP"/>
    </source>
</evidence>
<evidence type="ECO:0008006" key="4">
    <source>
        <dbReference type="Google" id="ProtNLM"/>
    </source>
</evidence>
<organism evidence="2 3">
    <name type="scientific">Streptomyces cacaoi</name>
    <dbReference type="NCBI Taxonomy" id="1898"/>
    <lineage>
        <taxon>Bacteria</taxon>
        <taxon>Bacillati</taxon>
        <taxon>Actinomycetota</taxon>
        <taxon>Actinomycetes</taxon>
        <taxon>Kitasatosporales</taxon>
        <taxon>Streptomycetaceae</taxon>
        <taxon>Streptomyces</taxon>
    </lineage>
</organism>
<dbReference type="Proteomes" id="UP000319210">
    <property type="component" value="Unassembled WGS sequence"/>
</dbReference>
<dbReference type="EMBL" id="BJMM01000002">
    <property type="protein sequence ID" value="GEB47684.1"/>
    <property type="molecule type" value="Genomic_DNA"/>
</dbReference>
<feature type="signal peptide" evidence="1">
    <location>
        <begin position="1"/>
        <end position="29"/>
    </location>
</feature>
<dbReference type="RefSeq" id="WP_086814893.1">
    <property type="nucleotide sequence ID" value="NZ_BJMM01000002.1"/>
</dbReference>
<sequence length="136" mass="14633">MKKSTRRATTVGIGTLLAVGAIGAPQAQALDVWVNPGHSKSGKSYVHSARAAFTAKGDRFTVYDDAKDGYQPVVTIFATKADGRGISGSYWYDKGGKTHGTILHKNLKEGSKVKFRLCMSNGRNQFACGKYRTTTA</sequence>
<name>A0A4Y3QQN4_STRCI</name>
<feature type="chain" id="PRO_5021257742" description="DUF2147 domain-containing protein" evidence="1">
    <location>
        <begin position="30"/>
        <end position="136"/>
    </location>
</feature>
<reference evidence="2 3" key="1">
    <citation type="submission" date="2019-06" db="EMBL/GenBank/DDBJ databases">
        <title>Whole genome shotgun sequence of Streptomyces cacaoi subsp. cacaoi NBRC 12748.</title>
        <authorList>
            <person name="Hosoyama A."/>
            <person name="Uohara A."/>
            <person name="Ohji S."/>
            <person name="Ichikawa N."/>
        </authorList>
    </citation>
    <scope>NUCLEOTIDE SEQUENCE [LARGE SCALE GENOMIC DNA]</scope>
    <source>
        <strain evidence="2 3">NBRC 12748</strain>
    </source>
</reference>
<gene>
    <name evidence="2" type="ORF">SCA03_02350</name>
</gene>
<comment type="caution">
    <text evidence="2">The sequence shown here is derived from an EMBL/GenBank/DDBJ whole genome shotgun (WGS) entry which is preliminary data.</text>
</comment>